<dbReference type="PANTHER" id="PTHR31083">
    <property type="entry name" value="UPSTREAM OF FLC PROTEIN (DUF966)"/>
    <property type="match status" value="1"/>
</dbReference>
<feature type="compositionally biased region" description="Basic and acidic residues" evidence="8">
    <location>
        <begin position="127"/>
        <end position="157"/>
    </location>
</feature>
<accession>A2Q3B9</accession>
<feature type="region of interest" description="Disordered" evidence="8">
    <location>
        <begin position="105"/>
        <end position="161"/>
    </location>
</feature>
<keyword evidence="4" id="KW-0132">Cell division</keyword>
<evidence type="ECO:0000256" key="4">
    <source>
        <dbReference type="ARBA" id="ARBA00022618"/>
    </source>
</evidence>
<dbReference type="InterPro" id="IPR048351">
    <property type="entry name" value="SOK_DIX"/>
</dbReference>
<dbReference type="InterPro" id="IPR010369">
    <property type="entry name" value="SOK"/>
</dbReference>
<dbReference type="OMA" id="WEDERRY"/>
<dbReference type="Pfam" id="PF06136">
    <property type="entry name" value="SOK"/>
    <property type="match status" value="1"/>
</dbReference>
<dbReference type="GO" id="GO:0051258">
    <property type="term" value="P:protein polymerization"/>
    <property type="evidence" value="ECO:0007669"/>
    <property type="project" value="UniProtKB-ARBA"/>
</dbReference>
<dbReference type="GO" id="GO:0051301">
    <property type="term" value="P:cell division"/>
    <property type="evidence" value="ECO:0007669"/>
    <property type="project" value="UniProtKB-KW"/>
</dbReference>
<feature type="region of interest" description="Disordered" evidence="8">
    <location>
        <begin position="222"/>
        <end position="261"/>
    </location>
</feature>
<feature type="compositionally biased region" description="Low complexity" evidence="8">
    <location>
        <begin position="235"/>
        <end position="261"/>
    </location>
</feature>
<evidence type="ECO:0000256" key="5">
    <source>
        <dbReference type="ARBA" id="ARBA00023136"/>
    </source>
</evidence>
<gene>
    <name evidence="10" type="ORF">MtrDRAFT_AC155880g18v2</name>
</gene>
<keyword evidence="6" id="KW-0131">Cell cycle</keyword>
<evidence type="ECO:0000256" key="6">
    <source>
        <dbReference type="ARBA" id="ARBA00023306"/>
    </source>
</evidence>
<evidence type="ECO:0000256" key="2">
    <source>
        <dbReference type="ARBA" id="ARBA00022473"/>
    </source>
</evidence>
<evidence type="ECO:0000313" key="10">
    <source>
        <dbReference type="EMBL" id="ABN08119.1"/>
    </source>
</evidence>
<evidence type="ECO:0000256" key="8">
    <source>
        <dbReference type="SAM" id="MobiDB-lite"/>
    </source>
</evidence>
<proteinExistence type="inferred from homology"/>
<sequence length="498" mass="55742">METKGGEVRRLHIIYFLSHMGGHAEHPHLIRVLHLARNGVYLRDIKRWLGEVRGRDLPESFAWSYKRRYKSGYVWQDLMDDDLITPISDNEYVLKGSQIHTTPFETQSINSTINEKKTDTDEAVQVEEDKQKQERKPSLSEEESEIQKETDSKKNDLNHVSSEISQDSLVFSSDRSSVTDDDSSFKVEEEKLLGNGKEGCLSEKNHDKLDSFSFPSLYHNLMSKKGKKDGQNNKTDTTTPPDSTFSTPTSSTSAQSQSSFTKIRSNSVRVTSVFRNWIGCGTVATNDAAFVSMNPAKKIAPKELTNMPEKRAEICKGDKLGGSARCFGTPWNYHDQNEHNGASCGYSANQNARNAVVFYCRELKMVCIAPTIAVAQLKTMLRIVIIMTLLDNVLNPVKNHSEKGVCESNATMIGKSCDGDEIIKSRKKLSELMSQTSYKPFGGPICSQCGKSFKPEKMHKHMKSCKGMKGMGTSATTIAEETQLHRSTSSSKDYLLQN</sequence>
<dbReference type="GO" id="GO:0005886">
    <property type="term" value="C:plasma membrane"/>
    <property type="evidence" value="ECO:0007669"/>
    <property type="project" value="UniProtKB-SubCell"/>
</dbReference>
<evidence type="ECO:0000256" key="7">
    <source>
        <dbReference type="ARBA" id="ARBA00024211"/>
    </source>
</evidence>
<comment type="subcellular location">
    <subcellularLocation>
        <location evidence="1">Cell membrane</location>
        <topology evidence="1">Peripheral membrane protein</topology>
        <orientation evidence="1">Cytoplasmic side</orientation>
    </subcellularLocation>
</comment>
<feature type="domain" description="SOSEKI DIX-like" evidence="9">
    <location>
        <begin position="12"/>
        <end position="99"/>
    </location>
</feature>
<dbReference type="PANTHER" id="PTHR31083:SF5">
    <property type="entry name" value="PROTEIN SOSEKI 1"/>
    <property type="match status" value="1"/>
</dbReference>
<dbReference type="ExpressionAtlas" id="A2Q3B9">
    <property type="expression patterns" value="differential"/>
</dbReference>
<reference evidence="10" key="2">
    <citation type="submission" date="2007-03" db="EMBL/GenBank/DDBJ databases">
        <authorList>
            <consortium name="The International Medicago Genome Annotation Group"/>
        </authorList>
    </citation>
    <scope>NUCLEOTIDE SEQUENCE</scope>
</reference>
<comment type="similarity">
    <text evidence="7">Belongs to the SOSEKI family.</text>
</comment>
<name>A2Q3B9_MEDTR</name>
<evidence type="ECO:0000256" key="1">
    <source>
        <dbReference type="ARBA" id="ARBA00004413"/>
    </source>
</evidence>
<reference evidence="10" key="1">
    <citation type="submission" date="2005-04" db="EMBL/GenBank/DDBJ databases">
        <authorList>
            <person name="Town C.D."/>
        </authorList>
    </citation>
    <scope>NUCLEOTIDE SEQUENCE</scope>
</reference>
<organism evidence="10">
    <name type="scientific">Medicago truncatula</name>
    <name type="common">Barrel medic</name>
    <name type="synonym">Medicago tribuloides</name>
    <dbReference type="NCBI Taxonomy" id="3880"/>
    <lineage>
        <taxon>Eukaryota</taxon>
        <taxon>Viridiplantae</taxon>
        <taxon>Streptophyta</taxon>
        <taxon>Embryophyta</taxon>
        <taxon>Tracheophyta</taxon>
        <taxon>Spermatophyta</taxon>
        <taxon>Magnoliopsida</taxon>
        <taxon>eudicotyledons</taxon>
        <taxon>Gunneridae</taxon>
        <taxon>Pentapetalae</taxon>
        <taxon>rosids</taxon>
        <taxon>fabids</taxon>
        <taxon>Fabales</taxon>
        <taxon>Fabaceae</taxon>
        <taxon>Papilionoideae</taxon>
        <taxon>50 kb inversion clade</taxon>
        <taxon>NPAAA clade</taxon>
        <taxon>Hologalegina</taxon>
        <taxon>IRL clade</taxon>
        <taxon>Trifolieae</taxon>
        <taxon>Medicago</taxon>
    </lineage>
</organism>
<dbReference type="EMBL" id="AC155880">
    <property type="protein sequence ID" value="ABN08119.1"/>
    <property type="molecule type" value="Genomic_DNA"/>
</dbReference>
<protein>
    <recommendedName>
        <fullName evidence="9">SOSEKI DIX-like domain-containing protein</fullName>
    </recommendedName>
</protein>
<keyword evidence="2" id="KW-0217">Developmental protein</keyword>
<keyword evidence="5" id="KW-0472">Membrane</keyword>
<dbReference type="AlphaFoldDB" id="A2Q3B9"/>
<evidence type="ECO:0000256" key="3">
    <source>
        <dbReference type="ARBA" id="ARBA00022475"/>
    </source>
</evidence>
<keyword evidence="3" id="KW-1003">Cell membrane</keyword>
<evidence type="ECO:0000259" key="9">
    <source>
        <dbReference type="Pfam" id="PF06136"/>
    </source>
</evidence>